<sequence length="353" mass="40862">MQLPEISVIMPVYNGANFLKDAIESILNQTFSNFEFIIINDGSTDNTEQIIQSYLDERIIYVKNPSNLRLIKTLNLGVKMARGKFIARMDADDISLPQRLARQKAAFDANPQIDIVNINAFYMQESGVYFRQQKSSITLGSEAIKHLSILQNFISHPGVMLKSKLLKHYQYCDEESREHIEDFDLWNRMLQDGCVCHTIDECLLYYRDTNSSINHTQKDRQLSRMFALSSGLLQSRFDFEIEPDNLKWLLGQARAVDYGMLKRINTQIQDYFSTVNSSEPLSKAAYTEMSVWRKQKIVVLSLRSLGYCNMVQKAQVLAYLICHINWFAHKQLLAFVGRIAYPKYQKRIASQHI</sequence>
<dbReference type="EC" id="2.4.-.-" evidence="5"/>
<dbReference type="RefSeq" id="WP_235179639.1">
    <property type="nucleotide sequence ID" value="NZ_JAKFFV010000021.1"/>
</dbReference>
<comment type="caution">
    <text evidence="5">The sequence shown here is derived from an EMBL/GenBank/DDBJ whole genome shotgun (WGS) entry which is preliminary data.</text>
</comment>
<keyword evidence="2 5" id="KW-0328">Glycosyltransferase</keyword>
<dbReference type="InterPro" id="IPR001173">
    <property type="entry name" value="Glyco_trans_2-like"/>
</dbReference>
<dbReference type="CDD" id="cd00761">
    <property type="entry name" value="Glyco_tranf_GTA_type"/>
    <property type="match status" value="1"/>
</dbReference>
<comment type="similarity">
    <text evidence="1">Belongs to the glycosyltransferase 2 family.</text>
</comment>
<evidence type="ECO:0000256" key="3">
    <source>
        <dbReference type="ARBA" id="ARBA00022679"/>
    </source>
</evidence>
<evidence type="ECO:0000256" key="2">
    <source>
        <dbReference type="ARBA" id="ARBA00022676"/>
    </source>
</evidence>
<dbReference type="InterPro" id="IPR050834">
    <property type="entry name" value="Glycosyltransf_2"/>
</dbReference>
<dbReference type="PANTHER" id="PTHR43685:SF5">
    <property type="entry name" value="GLYCOSYLTRANSFERASE EPSE-RELATED"/>
    <property type="match status" value="1"/>
</dbReference>
<reference evidence="5" key="1">
    <citation type="submission" date="2022-01" db="EMBL/GenBank/DDBJ databases">
        <title>Novel species in genus Dyadobacter.</title>
        <authorList>
            <person name="Ma C."/>
        </authorList>
    </citation>
    <scope>NUCLEOTIDE SEQUENCE</scope>
    <source>
        <strain evidence="5">CY357</strain>
    </source>
</reference>
<evidence type="ECO:0000313" key="6">
    <source>
        <dbReference type="Proteomes" id="UP001139411"/>
    </source>
</evidence>
<dbReference type="AlphaFoldDB" id="A0A9X1QI71"/>
<proteinExistence type="inferred from homology"/>
<dbReference type="EMBL" id="JAKFFV010000021">
    <property type="protein sequence ID" value="MCF2501486.1"/>
    <property type="molecule type" value="Genomic_DNA"/>
</dbReference>
<evidence type="ECO:0000256" key="1">
    <source>
        <dbReference type="ARBA" id="ARBA00006739"/>
    </source>
</evidence>
<dbReference type="GO" id="GO:0016757">
    <property type="term" value="F:glycosyltransferase activity"/>
    <property type="evidence" value="ECO:0007669"/>
    <property type="project" value="UniProtKB-KW"/>
</dbReference>
<evidence type="ECO:0000259" key="4">
    <source>
        <dbReference type="Pfam" id="PF00535"/>
    </source>
</evidence>
<accession>A0A9X1QI71</accession>
<feature type="domain" description="Glycosyltransferase 2-like" evidence="4">
    <location>
        <begin position="7"/>
        <end position="167"/>
    </location>
</feature>
<gene>
    <name evidence="5" type="ORF">L0661_24425</name>
</gene>
<dbReference type="SUPFAM" id="SSF53448">
    <property type="entry name" value="Nucleotide-diphospho-sugar transferases"/>
    <property type="match status" value="1"/>
</dbReference>
<name>A0A9X1QI71_9BACT</name>
<dbReference type="InterPro" id="IPR029044">
    <property type="entry name" value="Nucleotide-diphossugar_trans"/>
</dbReference>
<dbReference type="Gene3D" id="3.90.550.10">
    <property type="entry name" value="Spore Coat Polysaccharide Biosynthesis Protein SpsA, Chain A"/>
    <property type="match status" value="1"/>
</dbReference>
<dbReference type="Pfam" id="PF00535">
    <property type="entry name" value="Glycos_transf_2"/>
    <property type="match status" value="1"/>
</dbReference>
<dbReference type="Proteomes" id="UP001139411">
    <property type="component" value="Unassembled WGS sequence"/>
</dbReference>
<organism evidence="5 6">
    <name type="scientific">Dyadobacter chenhuakuii</name>
    <dbReference type="NCBI Taxonomy" id="2909339"/>
    <lineage>
        <taxon>Bacteria</taxon>
        <taxon>Pseudomonadati</taxon>
        <taxon>Bacteroidota</taxon>
        <taxon>Cytophagia</taxon>
        <taxon>Cytophagales</taxon>
        <taxon>Spirosomataceae</taxon>
        <taxon>Dyadobacter</taxon>
    </lineage>
</organism>
<dbReference type="PANTHER" id="PTHR43685">
    <property type="entry name" value="GLYCOSYLTRANSFERASE"/>
    <property type="match status" value="1"/>
</dbReference>
<evidence type="ECO:0000313" key="5">
    <source>
        <dbReference type="EMBL" id="MCF2501486.1"/>
    </source>
</evidence>
<protein>
    <submittedName>
        <fullName evidence="5">Glycosyltransferase</fullName>
        <ecNumber evidence="5">2.4.-.-</ecNumber>
    </submittedName>
</protein>
<keyword evidence="3 5" id="KW-0808">Transferase</keyword>